<comment type="subcellular location">
    <subcellularLocation>
        <location evidence="1">Nucleus</location>
    </subcellularLocation>
</comment>
<dbReference type="Pfam" id="PF04824">
    <property type="entry name" value="Rad21_Rec8"/>
    <property type="match status" value="1"/>
</dbReference>
<dbReference type="GO" id="GO:0051177">
    <property type="term" value="P:meiotic sister chromatid cohesion"/>
    <property type="evidence" value="ECO:0007669"/>
    <property type="project" value="TreeGrafter"/>
</dbReference>
<dbReference type="InterPro" id="IPR039781">
    <property type="entry name" value="Rad21/Rec8-like"/>
</dbReference>
<feature type="domain" description="Rad21/Rec8-like protein C-terminal eukaryotic" evidence="4">
    <location>
        <begin position="616"/>
        <end position="654"/>
    </location>
</feature>
<feature type="compositionally biased region" description="Basic and acidic residues" evidence="3">
    <location>
        <begin position="271"/>
        <end position="289"/>
    </location>
</feature>
<keyword evidence="7" id="KW-1185">Reference proteome</keyword>
<proteinExistence type="predicted"/>
<evidence type="ECO:0000313" key="6">
    <source>
        <dbReference type="EMBL" id="KAJ1366032.1"/>
    </source>
</evidence>
<feature type="region of interest" description="Disordered" evidence="3">
    <location>
        <begin position="248"/>
        <end position="292"/>
    </location>
</feature>
<dbReference type="GO" id="GO:0006302">
    <property type="term" value="P:double-strand break repair"/>
    <property type="evidence" value="ECO:0007669"/>
    <property type="project" value="TreeGrafter"/>
</dbReference>
<dbReference type="PANTHER" id="PTHR12585:SF27">
    <property type="entry name" value="MEIOTIC RECOMBINATION PROTEIN REC8 HOMOLOG"/>
    <property type="match status" value="1"/>
</dbReference>
<dbReference type="InterPro" id="IPR006910">
    <property type="entry name" value="Rad21_Rec8_N"/>
</dbReference>
<dbReference type="GO" id="GO:0005634">
    <property type="term" value="C:nucleus"/>
    <property type="evidence" value="ECO:0007669"/>
    <property type="project" value="UniProtKB-SubCell"/>
</dbReference>
<organism evidence="6 7">
    <name type="scientific">Parelaphostrongylus tenuis</name>
    <name type="common">Meningeal worm</name>
    <dbReference type="NCBI Taxonomy" id="148309"/>
    <lineage>
        <taxon>Eukaryota</taxon>
        <taxon>Metazoa</taxon>
        <taxon>Ecdysozoa</taxon>
        <taxon>Nematoda</taxon>
        <taxon>Chromadorea</taxon>
        <taxon>Rhabditida</taxon>
        <taxon>Rhabditina</taxon>
        <taxon>Rhabditomorpha</taxon>
        <taxon>Strongyloidea</taxon>
        <taxon>Metastrongylidae</taxon>
        <taxon>Parelaphostrongylus</taxon>
    </lineage>
</organism>
<dbReference type="Pfam" id="PF04825">
    <property type="entry name" value="Rad21_Rec8_N"/>
    <property type="match status" value="1"/>
</dbReference>
<dbReference type="InterPro" id="IPR006909">
    <property type="entry name" value="Rad21/Rec8_C_eu"/>
</dbReference>
<keyword evidence="2" id="KW-0539">Nucleus</keyword>
<name>A0AAD5QY72_PARTN</name>
<dbReference type="PANTHER" id="PTHR12585">
    <property type="entry name" value="SCC1 / RAD21 FAMILY MEMBER"/>
    <property type="match status" value="1"/>
</dbReference>
<dbReference type="GO" id="GO:0030893">
    <property type="term" value="C:meiotic cohesin complex"/>
    <property type="evidence" value="ECO:0007669"/>
    <property type="project" value="TreeGrafter"/>
</dbReference>
<evidence type="ECO:0000256" key="3">
    <source>
        <dbReference type="SAM" id="MobiDB-lite"/>
    </source>
</evidence>
<reference evidence="6" key="1">
    <citation type="submission" date="2021-06" db="EMBL/GenBank/DDBJ databases">
        <title>Parelaphostrongylus tenuis whole genome reference sequence.</title>
        <authorList>
            <person name="Garwood T.J."/>
            <person name="Larsen P.A."/>
            <person name="Fountain-Jones N.M."/>
            <person name="Garbe J.R."/>
            <person name="Macchietto M.G."/>
            <person name="Kania S.A."/>
            <person name="Gerhold R.W."/>
            <person name="Richards J.E."/>
            <person name="Wolf T.M."/>
        </authorList>
    </citation>
    <scope>NUCLEOTIDE SEQUENCE</scope>
    <source>
        <strain evidence="6">MNPRO001-30</strain>
        <tissue evidence="6">Meninges</tissue>
    </source>
</reference>
<dbReference type="AlphaFoldDB" id="A0AAD5QY72"/>
<dbReference type="GO" id="GO:0003682">
    <property type="term" value="F:chromatin binding"/>
    <property type="evidence" value="ECO:0007669"/>
    <property type="project" value="TreeGrafter"/>
</dbReference>
<evidence type="ECO:0000259" key="5">
    <source>
        <dbReference type="Pfam" id="PF04825"/>
    </source>
</evidence>
<evidence type="ECO:0000256" key="1">
    <source>
        <dbReference type="ARBA" id="ARBA00004123"/>
    </source>
</evidence>
<gene>
    <name evidence="6" type="primary">REC8_2</name>
    <name evidence="6" type="ORF">KIN20_026547</name>
</gene>
<protein>
    <submittedName>
        <fullName evidence="6">Meiosis-specific component of sister chromatid cohesion complex</fullName>
    </submittedName>
</protein>
<accession>A0AAD5QY72</accession>
<feature type="domain" description="Rad21/Rec8-like protein N-terminal" evidence="5">
    <location>
        <begin position="1"/>
        <end position="101"/>
    </location>
</feature>
<dbReference type="Proteomes" id="UP001196413">
    <property type="component" value="Unassembled WGS sequence"/>
</dbReference>
<evidence type="ECO:0000256" key="2">
    <source>
        <dbReference type="ARBA" id="ARBA00023242"/>
    </source>
</evidence>
<dbReference type="EMBL" id="JAHQIW010005449">
    <property type="protein sequence ID" value="KAJ1366032.1"/>
    <property type="molecule type" value="Genomic_DNA"/>
</dbReference>
<evidence type="ECO:0000259" key="4">
    <source>
        <dbReference type="Pfam" id="PF04824"/>
    </source>
</evidence>
<feature type="region of interest" description="Disordered" evidence="3">
    <location>
        <begin position="460"/>
        <end position="484"/>
    </location>
</feature>
<comment type="caution">
    <text evidence="6">The sequence shown here is derived from an EMBL/GenBank/DDBJ whole genome shotgun (WGS) entry which is preliminary data.</text>
</comment>
<feature type="compositionally biased region" description="Polar residues" evidence="3">
    <location>
        <begin position="472"/>
        <end position="484"/>
    </location>
</feature>
<sequence length="670" mass="75651">MFFSTNLLVGRNAKFSLVWRAATCPSKKLPRKAVLSLSIPNTCREILKFVPTEAGAEAGQLSKFSLYLLGQLVYGVTVIFSRQMTIFELDVRMAYESCKNLPVEISDNLTSDGGVTARKKRRRRSKLEIALAENAQIDIEENPETRFVHLARRSDITMFDSEPVIWQRPDVFHEEGEHPPIDFSKEHFINWSDQLSIQSSKSSQTLQRNEKISAMDPNLLDEELPPFPLPEAFLNMDRETFLAGEQTIDQRSLPRPSLEIRENELITNREPSPKRPRTEQDADGYRRTEQTQVRANVPDVTQAPVLQPSLELSALHEEDGATDMRPMRRKRVVPVKDTDDFTISYESMKALQQDYSSLLKKKEELLVNVRELRRPTVEELLLPYPAYAGKRFPVACRELYRTHHLDKMTYEQAIAEDLLAPIDRGPADQLWRYQRSSSESSMEKSEDRIVPGILFVTGTPDRFRSDRRHRPSSTSTAQIAQRTLTPGLITATATPQRPHGSLADEGAIELSNFMPLDALPRDADTSLPVNGRFRESRSSNFEFARQMGRGTNEFERRPSSVQLIDPPVPPMDSSQQPLPSSSGRGVALSPYSKELFFSEGGRHLIRFVALSKIIPPSTTSRKRAVTVFSTLLSLLGKDMVEAEQSDAYGEIWIRGCSPQNSSLGESNGGN</sequence>
<evidence type="ECO:0000313" key="7">
    <source>
        <dbReference type="Proteomes" id="UP001196413"/>
    </source>
</evidence>